<dbReference type="EC" id="3.1.1.29" evidence="1"/>
<dbReference type="CDD" id="cd02407">
    <property type="entry name" value="PTH2_family"/>
    <property type="match status" value="1"/>
</dbReference>
<evidence type="ECO:0000256" key="2">
    <source>
        <dbReference type="ARBA" id="ARBA00022801"/>
    </source>
</evidence>
<name>A0A3B0YZA9_9ZZZZ</name>
<evidence type="ECO:0000256" key="3">
    <source>
        <dbReference type="ARBA" id="ARBA00038050"/>
    </source>
</evidence>
<evidence type="ECO:0000256" key="4">
    <source>
        <dbReference type="ARBA" id="ARBA00048707"/>
    </source>
</evidence>
<keyword evidence="2" id="KW-0378">Hydrolase</keyword>
<evidence type="ECO:0000313" key="5">
    <source>
        <dbReference type="EMBL" id="VAW73746.1"/>
    </source>
</evidence>
<accession>A0A3B0YZA9</accession>
<dbReference type="NCBIfam" id="TIGR00283">
    <property type="entry name" value="arch_pth2"/>
    <property type="match status" value="1"/>
</dbReference>
<dbReference type="GO" id="GO:0004045">
    <property type="term" value="F:peptidyl-tRNA hydrolase activity"/>
    <property type="evidence" value="ECO:0007669"/>
    <property type="project" value="UniProtKB-EC"/>
</dbReference>
<dbReference type="Pfam" id="PF01981">
    <property type="entry name" value="PTH2"/>
    <property type="match status" value="1"/>
</dbReference>
<comment type="similarity">
    <text evidence="3">Belongs to the PTH2 family.</text>
</comment>
<organism evidence="5">
    <name type="scientific">hydrothermal vent metagenome</name>
    <dbReference type="NCBI Taxonomy" id="652676"/>
    <lineage>
        <taxon>unclassified sequences</taxon>
        <taxon>metagenomes</taxon>
        <taxon>ecological metagenomes</taxon>
    </lineage>
</organism>
<dbReference type="GO" id="GO:0005829">
    <property type="term" value="C:cytosol"/>
    <property type="evidence" value="ECO:0007669"/>
    <property type="project" value="TreeGrafter"/>
</dbReference>
<reference evidence="5" key="1">
    <citation type="submission" date="2018-06" db="EMBL/GenBank/DDBJ databases">
        <authorList>
            <person name="Zhirakovskaya E."/>
        </authorList>
    </citation>
    <scope>NUCLEOTIDE SEQUENCE</scope>
</reference>
<dbReference type="PANTHER" id="PTHR12649">
    <property type="entry name" value="PEPTIDYL-TRNA HYDROLASE 2"/>
    <property type="match status" value="1"/>
</dbReference>
<dbReference type="SUPFAM" id="SSF102462">
    <property type="entry name" value="Peptidyl-tRNA hydrolase II"/>
    <property type="match status" value="1"/>
</dbReference>
<comment type="catalytic activity">
    <reaction evidence="4">
        <text>an N-acyl-L-alpha-aminoacyl-tRNA + H2O = an N-acyl-L-amino acid + a tRNA + H(+)</text>
        <dbReference type="Rhea" id="RHEA:54448"/>
        <dbReference type="Rhea" id="RHEA-COMP:10123"/>
        <dbReference type="Rhea" id="RHEA-COMP:13883"/>
        <dbReference type="ChEBI" id="CHEBI:15377"/>
        <dbReference type="ChEBI" id="CHEBI:15378"/>
        <dbReference type="ChEBI" id="CHEBI:59874"/>
        <dbReference type="ChEBI" id="CHEBI:78442"/>
        <dbReference type="ChEBI" id="CHEBI:138191"/>
        <dbReference type="EC" id="3.1.1.29"/>
    </reaction>
</comment>
<dbReference type="InterPro" id="IPR023476">
    <property type="entry name" value="Pep_tRNA_hydro_II_dom_sf"/>
</dbReference>
<dbReference type="PANTHER" id="PTHR12649:SF11">
    <property type="entry name" value="PEPTIDYL-TRNA HYDROLASE 2, MITOCHONDRIAL"/>
    <property type="match status" value="1"/>
</dbReference>
<dbReference type="InterPro" id="IPR002833">
    <property type="entry name" value="PTH2"/>
</dbReference>
<gene>
    <name evidence="5" type="ORF">MNBD_GAMMA12-270</name>
</gene>
<protein>
    <recommendedName>
        <fullName evidence="1">peptidyl-tRNA hydrolase</fullName>
        <ecNumber evidence="1">3.1.1.29</ecNumber>
    </recommendedName>
</protein>
<dbReference type="EMBL" id="UOFL01000048">
    <property type="protein sequence ID" value="VAW73746.1"/>
    <property type="molecule type" value="Genomic_DNA"/>
</dbReference>
<proteinExistence type="inferred from homology"/>
<evidence type="ECO:0000256" key="1">
    <source>
        <dbReference type="ARBA" id="ARBA00013260"/>
    </source>
</evidence>
<sequence>MKQIIVVNLSLRLPNGKLAAQVAHASVASLLITEPEILSQWLEIGMPKIALKANDDSELLGLHERAEEAGIPSQLIRDAGKTVVTFGTITCLGLGPAKVKEIDAVTKELKLL</sequence>
<dbReference type="AlphaFoldDB" id="A0A3B0YZA9"/>
<dbReference type="FunFam" id="3.40.1490.10:FF:000002">
    <property type="entry name" value="Peptidyl-tRNA hydrolase 2, mitochondrial"/>
    <property type="match status" value="1"/>
</dbReference>
<dbReference type="Gene3D" id="3.40.1490.10">
    <property type="entry name" value="Bit1"/>
    <property type="match status" value="1"/>
</dbReference>